<name>A0AAW9S955_9BACT</name>
<dbReference type="EMBL" id="JBDKWZ010000007">
    <property type="protein sequence ID" value="MEN7548884.1"/>
    <property type="molecule type" value="Genomic_DNA"/>
</dbReference>
<keyword evidence="1" id="KW-0732">Signal</keyword>
<protein>
    <submittedName>
        <fullName evidence="2">Uncharacterized protein</fullName>
    </submittedName>
</protein>
<evidence type="ECO:0000313" key="3">
    <source>
        <dbReference type="Proteomes" id="UP001403385"/>
    </source>
</evidence>
<dbReference type="Proteomes" id="UP001403385">
    <property type="component" value="Unassembled WGS sequence"/>
</dbReference>
<dbReference type="PROSITE" id="PS51257">
    <property type="entry name" value="PROKAR_LIPOPROTEIN"/>
    <property type="match status" value="1"/>
</dbReference>
<keyword evidence="3" id="KW-1185">Reference proteome</keyword>
<accession>A0AAW9S955</accession>
<dbReference type="RefSeq" id="WP_346821663.1">
    <property type="nucleotide sequence ID" value="NZ_JBDKWZ010000007.1"/>
</dbReference>
<evidence type="ECO:0000313" key="2">
    <source>
        <dbReference type="EMBL" id="MEN7548884.1"/>
    </source>
</evidence>
<comment type="caution">
    <text evidence="2">The sequence shown here is derived from an EMBL/GenBank/DDBJ whole genome shotgun (WGS) entry which is preliminary data.</text>
</comment>
<reference evidence="2 3" key="1">
    <citation type="submission" date="2024-04" db="EMBL/GenBank/DDBJ databases">
        <title>Novel genus in family Flammeovirgaceae.</title>
        <authorList>
            <person name="Nguyen T.H."/>
            <person name="Vuong T.Q."/>
            <person name="Le H."/>
            <person name="Kim S.-G."/>
        </authorList>
    </citation>
    <scope>NUCLEOTIDE SEQUENCE [LARGE SCALE GENOMIC DNA]</scope>
    <source>
        <strain evidence="2 3">JCM 23209</strain>
    </source>
</reference>
<dbReference type="AlphaFoldDB" id="A0AAW9S955"/>
<gene>
    <name evidence="2" type="ORF">AAG747_13260</name>
</gene>
<organism evidence="2 3">
    <name type="scientific">Rapidithrix thailandica</name>
    <dbReference type="NCBI Taxonomy" id="413964"/>
    <lineage>
        <taxon>Bacteria</taxon>
        <taxon>Pseudomonadati</taxon>
        <taxon>Bacteroidota</taxon>
        <taxon>Cytophagia</taxon>
        <taxon>Cytophagales</taxon>
        <taxon>Flammeovirgaceae</taxon>
        <taxon>Rapidithrix</taxon>
    </lineage>
</organism>
<sequence length="246" mass="28723">MKKLVKFLWVPLLLLGGCTDLSDGVGPTTNYDYFSVISFSAEDELNVGFSDYRVDSASFFELDYSYVHLPSRHSIEDDALEVQYNNKNGRLFHYFLAEVEGLNPGKSYNVFFDLDMKHQIEQDYTQEDLRDKSVYFRFGVYNYKPWVEKINLTDSLGNAYEEFSLHLDKGDKEEDGEDMLYVNKVALASNYVLNKRIFRINNRQHVYYDVQADQQGKLWVVFGADSELTMRQSTSYIGMTIFYDEK</sequence>
<feature type="signal peptide" evidence="1">
    <location>
        <begin position="1"/>
        <end position="22"/>
    </location>
</feature>
<proteinExistence type="predicted"/>
<feature type="chain" id="PRO_5043667756" evidence="1">
    <location>
        <begin position="23"/>
        <end position="246"/>
    </location>
</feature>
<evidence type="ECO:0000256" key="1">
    <source>
        <dbReference type="SAM" id="SignalP"/>
    </source>
</evidence>